<comment type="caution">
    <text evidence="2">The sequence shown here is derived from an EMBL/GenBank/DDBJ whole genome shotgun (WGS) entry which is preliminary data.</text>
</comment>
<evidence type="ECO:0000313" key="3">
    <source>
        <dbReference type="Proteomes" id="UP001152795"/>
    </source>
</evidence>
<accession>A0A6S7G290</accession>
<keyword evidence="3" id="KW-1185">Reference proteome</keyword>
<feature type="compositionally biased region" description="Polar residues" evidence="1">
    <location>
        <begin position="214"/>
        <end position="223"/>
    </location>
</feature>
<sequence length="317" mass="35627">MGSNNFTRFVDYLGFNLNDTNYTAYQDLYRNFEQFCLGNTSSFELQFIRWHQQYTCTPPQTPPTGVVIPTPQPPSPLPDLSLLPDPLHLPIKLATLPGAECFNTFTLENRTQPTSETSTTTTTMPAPTTETTNNTLEQALFETLDSAELQTMNDNIGNIPPNLEQVDISDLISPRPAPKLGLGVGKNIEKLKDDYAAKTPKRKRSKSGVRGSGRPTNDISTMRMNDESEDQKNNAALALREVQLLTSGGEIRKKCPIYTRHPYDIKCFAIGHYSSFEMVAEKRKKALEKIKKHRETLSKLNYIESNLLPLVEKNNTL</sequence>
<name>A0A6S7G290_PARCT</name>
<dbReference type="Proteomes" id="UP001152795">
    <property type="component" value="Unassembled WGS sequence"/>
</dbReference>
<protein>
    <submittedName>
        <fullName evidence="2">Uncharacterized protein</fullName>
    </submittedName>
</protein>
<evidence type="ECO:0000313" key="2">
    <source>
        <dbReference type="EMBL" id="CAB3982346.1"/>
    </source>
</evidence>
<feature type="region of interest" description="Disordered" evidence="1">
    <location>
        <begin position="110"/>
        <end position="130"/>
    </location>
</feature>
<dbReference type="AlphaFoldDB" id="A0A6S7G290"/>
<reference evidence="2" key="1">
    <citation type="submission" date="2020-04" db="EMBL/GenBank/DDBJ databases">
        <authorList>
            <person name="Alioto T."/>
            <person name="Alioto T."/>
            <person name="Gomez Garrido J."/>
        </authorList>
    </citation>
    <scope>NUCLEOTIDE SEQUENCE</scope>
    <source>
        <strain evidence="2">A484AB</strain>
    </source>
</reference>
<dbReference type="EMBL" id="CACRXK020000490">
    <property type="protein sequence ID" value="CAB3982346.1"/>
    <property type="molecule type" value="Genomic_DNA"/>
</dbReference>
<feature type="compositionally biased region" description="Low complexity" evidence="1">
    <location>
        <begin position="111"/>
        <end position="130"/>
    </location>
</feature>
<evidence type="ECO:0000256" key="1">
    <source>
        <dbReference type="SAM" id="MobiDB-lite"/>
    </source>
</evidence>
<organism evidence="2 3">
    <name type="scientific">Paramuricea clavata</name>
    <name type="common">Red gorgonian</name>
    <name type="synonym">Violescent sea-whip</name>
    <dbReference type="NCBI Taxonomy" id="317549"/>
    <lineage>
        <taxon>Eukaryota</taxon>
        <taxon>Metazoa</taxon>
        <taxon>Cnidaria</taxon>
        <taxon>Anthozoa</taxon>
        <taxon>Octocorallia</taxon>
        <taxon>Malacalcyonacea</taxon>
        <taxon>Plexauridae</taxon>
        <taxon>Paramuricea</taxon>
    </lineage>
</organism>
<feature type="region of interest" description="Disordered" evidence="1">
    <location>
        <begin position="193"/>
        <end position="223"/>
    </location>
</feature>
<proteinExistence type="predicted"/>
<gene>
    <name evidence="2" type="ORF">PACLA_8A037674</name>
</gene>